<dbReference type="Gene3D" id="3.90.1720.10">
    <property type="entry name" value="endopeptidase domain like (from Nostoc punctiforme)"/>
    <property type="match status" value="1"/>
</dbReference>
<name>A0ABV5Y7Y5_9ACTN</name>
<reference evidence="7 8" key="1">
    <citation type="submission" date="2024-09" db="EMBL/GenBank/DDBJ databases">
        <authorList>
            <person name="Sun Q."/>
            <person name="Mori K."/>
        </authorList>
    </citation>
    <scope>NUCLEOTIDE SEQUENCE [LARGE SCALE GENOMIC DNA]</scope>
    <source>
        <strain evidence="7 8">TBRC 0563</strain>
    </source>
</reference>
<sequence>MATLIGGATGALTSAGNRVDGGCPASAQPGAGGGAQDIPAAYLRLYQAAGNAYGVPWTILAAIGHIESHHGRDQSTSSAGARGPMQFMPATWAAYGVDGDTDGRRDITNPADAIPAAARYLRANGAPVRLREAIFAYNHSRSYVDDVIAQARGYAAGKIAETTGDEGCDLAGPVSAPTVIAARVIAYARAQVGKPYIYGGTGPTGYDCSGLTMMAYRSAGIAIPRLSDAQYWFGPRVPTGQEAPGDLVFFDYRPGHSGPGHVGIIYDVPRGLMLVAPHTGTNVRVQSYRNYPGGVVGFTRPYARHLVRPALRPDEGPAAQGGPTPPPRREVCNA</sequence>
<organism evidence="7 8">
    <name type="scientific">Actinoallomurus acaciae</name>
    <dbReference type="NCBI Taxonomy" id="502577"/>
    <lineage>
        <taxon>Bacteria</taxon>
        <taxon>Bacillati</taxon>
        <taxon>Actinomycetota</taxon>
        <taxon>Actinomycetes</taxon>
        <taxon>Streptosporangiales</taxon>
        <taxon>Thermomonosporaceae</taxon>
        <taxon>Actinoallomurus</taxon>
    </lineage>
</organism>
<evidence type="ECO:0000313" key="7">
    <source>
        <dbReference type="EMBL" id="MFB9831134.1"/>
    </source>
</evidence>
<keyword evidence="8" id="KW-1185">Reference proteome</keyword>
<comment type="caution">
    <text evidence="7">The sequence shown here is derived from an EMBL/GenBank/DDBJ whole genome shotgun (WGS) entry which is preliminary data.</text>
</comment>
<dbReference type="Pfam" id="PF00877">
    <property type="entry name" value="NLPC_P60"/>
    <property type="match status" value="1"/>
</dbReference>
<gene>
    <name evidence="7" type="ORF">ACFFNX_02910</name>
</gene>
<comment type="similarity">
    <text evidence="1">Belongs to the peptidase C40 family.</text>
</comment>
<evidence type="ECO:0000256" key="2">
    <source>
        <dbReference type="ARBA" id="ARBA00022670"/>
    </source>
</evidence>
<dbReference type="GO" id="GO:0016757">
    <property type="term" value="F:glycosyltransferase activity"/>
    <property type="evidence" value="ECO:0007669"/>
    <property type="project" value="UniProtKB-KW"/>
</dbReference>
<feature type="domain" description="NlpC/P60" evidence="6">
    <location>
        <begin position="178"/>
        <end position="303"/>
    </location>
</feature>
<evidence type="ECO:0000256" key="1">
    <source>
        <dbReference type="ARBA" id="ARBA00007074"/>
    </source>
</evidence>
<dbReference type="CDD" id="cd13399">
    <property type="entry name" value="Slt35-like"/>
    <property type="match status" value="1"/>
</dbReference>
<keyword evidence="7" id="KW-0328">Glycosyltransferase</keyword>
<dbReference type="InterPro" id="IPR023346">
    <property type="entry name" value="Lysozyme-like_dom_sf"/>
</dbReference>
<evidence type="ECO:0000313" key="8">
    <source>
        <dbReference type="Proteomes" id="UP001589627"/>
    </source>
</evidence>
<dbReference type="SUPFAM" id="SSF53955">
    <property type="entry name" value="Lysozyme-like"/>
    <property type="match status" value="1"/>
</dbReference>
<protein>
    <submittedName>
        <fullName evidence="7">Lytic murein transglycosylase</fullName>
        <ecNumber evidence="7">2.4.-.-</ecNumber>
    </submittedName>
</protein>
<dbReference type="Pfam" id="PF13406">
    <property type="entry name" value="SLT_2"/>
    <property type="match status" value="1"/>
</dbReference>
<dbReference type="PANTHER" id="PTHR47359">
    <property type="entry name" value="PEPTIDOGLYCAN DL-ENDOPEPTIDASE CWLO"/>
    <property type="match status" value="1"/>
</dbReference>
<feature type="region of interest" description="Disordered" evidence="5">
    <location>
        <begin position="309"/>
        <end position="334"/>
    </location>
</feature>
<proteinExistence type="inferred from homology"/>
<keyword evidence="4" id="KW-0788">Thiol protease</keyword>
<evidence type="ECO:0000256" key="4">
    <source>
        <dbReference type="ARBA" id="ARBA00022807"/>
    </source>
</evidence>
<dbReference type="InterPro" id="IPR000064">
    <property type="entry name" value="NLP_P60_dom"/>
</dbReference>
<evidence type="ECO:0000256" key="3">
    <source>
        <dbReference type="ARBA" id="ARBA00022801"/>
    </source>
</evidence>
<accession>A0ABV5Y7Y5</accession>
<keyword evidence="2" id="KW-0645">Protease</keyword>
<dbReference type="InterPro" id="IPR031304">
    <property type="entry name" value="SLT_2"/>
</dbReference>
<dbReference type="Proteomes" id="UP001589627">
    <property type="component" value="Unassembled WGS sequence"/>
</dbReference>
<dbReference type="SUPFAM" id="SSF54001">
    <property type="entry name" value="Cysteine proteinases"/>
    <property type="match status" value="1"/>
</dbReference>
<keyword evidence="3" id="KW-0378">Hydrolase</keyword>
<evidence type="ECO:0000259" key="6">
    <source>
        <dbReference type="PROSITE" id="PS51935"/>
    </source>
</evidence>
<dbReference type="InterPro" id="IPR051794">
    <property type="entry name" value="PG_Endopeptidase_C40"/>
</dbReference>
<dbReference type="PROSITE" id="PS51935">
    <property type="entry name" value="NLPC_P60"/>
    <property type="match status" value="1"/>
</dbReference>
<dbReference type="PANTHER" id="PTHR47359:SF3">
    <property type="entry name" value="NLP_P60 DOMAIN-CONTAINING PROTEIN-RELATED"/>
    <property type="match status" value="1"/>
</dbReference>
<dbReference type="EC" id="2.4.-.-" evidence="7"/>
<keyword evidence="7" id="KW-0808">Transferase</keyword>
<evidence type="ECO:0000256" key="5">
    <source>
        <dbReference type="SAM" id="MobiDB-lite"/>
    </source>
</evidence>
<dbReference type="RefSeq" id="WP_378194595.1">
    <property type="nucleotide sequence ID" value="NZ_JBHLZP010000009.1"/>
</dbReference>
<dbReference type="InterPro" id="IPR038765">
    <property type="entry name" value="Papain-like_cys_pep_sf"/>
</dbReference>
<dbReference type="Gene3D" id="1.10.530.10">
    <property type="match status" value="1"/>
</dbReference>
<dbReference type="EMBL" id="JBHLZP010000009">
    <property type="protein sequence ID" value="MFB9831134.1"/>
    <property type="molecule type" value="Genomic_DNA"/>
</dbReference>